<gene>
    <name evidence="5" type="ORF">M9458_017191</name>
</gene>
<keyword evidence="6" id="KW-1185">Reference proteome</keyword>
<dbReference type="EC" id="3.1.26.4" evidence="2"/>
<dbReference type="PANTHER" id="PTHR33050:SF7">
    <property type="entry name" value="RIBONUCLEASE H"/>
    <property type="match status" value="1"/>
</dbReference>
<dbReference type="AlphaFoldDB" id="A0ABD0QKC3"/>
<comment type="caution">
    <text evidence="5">The sequence shown here is derived from an EMBL/GenBank/DDBJ whole genome shotgun (WGS) entry which is preliminary data.</text>
</comment>
<feature type="non-terminal residue" evidence="5">
    <location>
        <position position="186"/>
    </location>
</feature>
<evidence type="ECO:0000313" key="6">
    <source>
        <dbReference type="Proteomes" id="UP001529510"/>
    </source>
</evidence>
<evidence type="ECO:0000313" key="5">
    <source>
        <dbReference type="EMBL" id="KAL0185521.1"/>
    </source>
</evidence>
<comment type="similarity">
    <text evidence="1">Belongs to the beta type-B retroviral polymerase family. HERV class-II K(HML-2) pol subfamily.</text>
</comment>
<organism evidence="5 6">
    <name type="scientific">Cirrhinus mrigala</name>
    <name type="common">Mrigala</name>
    <dbReference type="NCBI Taxonomy" id="683832"/>
    <lineage>
        <taxon>Eukaryota</taxon>
        <taxon>Metazoa</taxon>
        <taxon>Chordata</taxon>
        <taxon>Craniata</taxon>
        <taxon>Vertebrata</taxon>
        <taxon>Euteleostomi</taxon>
        <taxon>Actinopterygii</taxon>
        <taxon>Neopterygii</taxon>
        <taxon>Teleostei</taxon>
        <taxon>Ostariophysi</taxon>
        <taxon>Cypriniformes</taxon>
        <taxon>Cyprinidae</taxon>
        <taxon>Labeoninae</taxon>
        <taxon>Labeonini</taxon>
        <taxon>Cirrhinus</taxon>
    </lineage>
</organism>
<evidence type="ECO:0000256" key="3">
    <source>
        <dbReference type="SAM" id="MobiDB-lite"/>
    </source>
</evidence>
<dbReference type="PROSITE" id="PS50878">
    <property type="entry name" value="RT_POL"/>
    <property type="match status" value="1"/>
</dbReference>
<dbReference type="Pfam" id="PF00078">
    <property type="entry name" value="RVT_1"/>
    <property type="match status" value="1"/>
</dbReference>
<dbReference type="InterPro" id="IPR000477">
    <property type="entry name" value="RT_dom"/>
</dbReference>
<feature type="domain" description="Reverse transcriptase" evidence="4">
    <location>
        <begin position="1"/>
        <end position="186"/>
    </location>
</feature>
<name>A0ABD0QKC3_CIRMR</name>
<dbReference type="InterPro" id="IPR043502">
    <property type="entry name" value="DNA/RNA_pol_sf"/>
</dbReference>
<dbReference type="InterPro" id="IPR052055">
    <property type="entry name" value="Hepadnavirus_pol/RT"/>
</dbReference>
<accession>A0ABD0QKC3</accession>
<evidence type="ECO:0000259" key="4">
    <source>
        <dbReference type="PROSITE" id="PS50878"/>
    </source>
</evidence>
<reference evidence="5 6" key="1">
    <citation type="submission" date="2024-05" db="EMBL/GenBank/DDBJ databases">
        <title>Genome sequencing and assembly of Indian major carp, Cirrhinus mrigala (Hamilton, 1822).</title>
        <authorList>
            <person name="Mohindra V."/>
            <person name="Chowdhury L.M."/>
            <person name="Lal K."/>
            <person name="Jena J.K."/>
        </authorList>
    </citation>
    <scope>NUCLEOTIDE SEQUENCE [LARGE SCALE GENOMIC DNA]</scope>
    <source>
        <strain evidence="5">CM1030</strain>
        <tissue evidence="5">Blood</tissue>
    </source>
</reference>
<dbReference type="InterPro" id="IPR043128">
    <property type="entry name" value="Rev_trsase/Diguanyl_cyclase"/>
</dbReference>
<feature type="compositionally biased region" description="Basic and acidic residues" evidence="3">
    <location>
        <begin position="36"/>
        <end position="45"/>
    </location>
</feature>
<dbReference type="Gene3D" id="3.30.70.270">
    <property type="match status" value="1"/>
</dbReference>
<dbReference type="CDD" id="cd03714">
    <property type="entry name" value="RT_DIRS1"/>
    <property type="match status" value="1"/>
</dbReference>
<evidence type="ECO:0000256" key="2">
    <source>
        <dbReference type="ARBA" id="ARBA00012180"/>
    </source>
</evidence>
<dbReference type="Gene3D" id="3.10.10.10">
    <property type="entry name" value="HIV Type 1 Reverse Transcriptase, subunit A, domain 1"/>
    <property type="match status" value="1"/>
</dbReference>
<evidence type="ECO:0000256" key="1">
    <source>
        <dbReference type="ARBA" id="ARBA00010879"/>
    </source>
</evidence>
<protein>
    <recommendedName>
        <fullName evidence="2">ribonuclease H</fullName>
        <ecNumber evidence="2">3.1.26.4</ecNumber>
    </recommendedName>
</protein>
<feature type="region of interest" description="Disordered" evidence="3">
    <location>
        <begin position="19"/>
        <end position="47"/>
    </location>
</feature>
<dbReference type="GO" id="GO:0004523">
    <property type="term" value="F:RNA-DNA hybrid ribonuclease activity"/>
    <property type="evidence" value="ECO:0007669"/>
    <property type="project" value="UniProtKB-EC"/>
</dbReference>
<sequence length="186" mass="20954">ERLQNLIWFSSASFSRDSFHAGGPRAGSGHGTRSKHSLEEGDHRGGPFSQQRVRVLQLVLHRSEKGWGVVSDLRSASAEPRSNASQAQDADTQSEDWFVTIDLKDTYFHISILPQHRKFLRFAFGGEAYQYRVLPFGLGLSPRTFTKCMDAALAPLQLQGIRILNYIDDWLILAQTVQMAVKHQDV</sequence>
<proteinExistence type="inferred from homology"/>
<dbReference type="SUPFAM" id="SSF56672">
    <property type="entry name" value="DNA/RNA polymerases"/>
    <property type="match status" value="1"/>
</dbReference>
<feature type="non-terminal residue" evidence="5">
    <location>
        <position position="1"/>
    </location>
</feature>
<dbReference type="Proteomes" id="UP001529510">
    <property type="component" value="Unassembled WGS sequence"/>
</dbReference>
<dbReference type="PANTHER" id="PTHR33050">
    <property type="entry name" value="REVERSE TRANSCRIPTASE DOMAIN-CONTAINING PROTEIN"/>
    <property type="match status" value="1"/>
</dbReference>
<dbReference type="EMBL" id="JAMKFB020000008">
    <property type="protein sequence ID" value="KAL0185521.1"/>
    <property type="molecule type" value="Genomic_DNA"/>
</dbReference>